<feature type="region of interest" description="Disordered" evidence="1">
    <location>
        <begin position="253"/>
        <end position="300"/>
    </location>
</feature>
<reference evidence="2 3" key="1">
    <citation type="journal article" date="2016" name="Sci. Rep.">
        <title>Draft genome sequencing and secretome analysis of fungal phytopathogen Ascochyta rabiei provides insight into the necrotrophic effector repertoire.</title>
        <authorList>
            <person name="Verma S."/>
            <person name="Gazara R.K."/>
            <person name="Nizam S."/>
            <person name="Parween S."/>
            <person name="Chattopadhyay D."/>
            <person name="Verma P.K."/>
        </authorList>
    </citation>
    <scope>NUCLEOTIDE SEQUENCE [LARGE SCALE GENOMIC DNA]</scope>
    <source>
        <strain evidence="2 3">ArDII</strain>
    </source>
</reference>
<feature type="compositionally biased region" description="Basic and acidic residues" evidence="1">
    <location>
        <begin position="259"/>
        <end position="280"/>
    </location>
</feature>
<dbReference type="Proteomes" id="UP000076837">
    <property type="component" value="Unassembled WGS sequence"/>
</dbReference>
<comment type="caution">
    <text evidence="2">The sequence shown here is derived from an EMBL/GenBank/DDBJ whole genome shotgun (WGS) entry which is preliminary data.</text>
</comment>
<sequence length="1085" mass="120422">MFKVPSSTILFKPDSGGPDGCNVSESESVCTPSDSDSADDTNSLAKVKAILKTRDELQREYQKLRAARCDENADPPIDLRSHVRREGRRTKHKWSSVKVTRSEKSVDEQVQMQASVTTPPAPHKAKTWAELLQDKKLRDQRNEAVQHHATAGQSYKNTRAGNKFRMTQRASKKAKDPISAVCVDLRNISGPSMQFSEAHSVSPVPHSNTSTFPHATQASQATCGVWLPPHLRRRVATPSKPEASFDTFDQAAAASTVQKEPKNKFPKAKDIDDPGSEHEGAAGVGSSRVDERRFTRTDCTRQKDKDVAMFANNASSKDNSFASADAPAAEVCGPCYLKDDEPAWTFDHISNGSTRTEDPEDFRLGSDNSRSLEQRMLEDFGDDAVSRPVYSTPDCVSSAPIVASQTARQDHGVSDCQDQGRWSNSCCPSLHESNFSQTNVDLDAEGHPEDNGTIHCHHCSFTFKSEPGLACCPACHQSSGLHTGDPATADVAKGTLRTISEPDIAEERAQNYFTSPRKFCDRKPDGFGTTLEHAWEVLALQRYMSVDHPTLLQHLGNATTQKLDYTEAATAFAAVLKHQEETGCWDLRLCWTDADDKKLRECVVNEQLECDDSLTDSLQTSAKDCRRRWRQIKSKDISLGKTSTPTTNQPPKTTYPDGWSAELDEELLDLRTKNYDLRDIAFELGKSVSVCKSRFKQIEAKGCNSKSLEQIEKDASETLWSPEIDRDLMSLKEKKKSWRDIHERLGIPAGDCKARFKEIKPADWRPNSKKAGKKSAAKLFTLSKGKDKGKDVRAETQHSGGWMLENARDRGPCDSNPDRDHVHGNDIGYNADDDKPTVQTRDCGCEDNGWCYCPTAAEVLRTTADTSDNQSWCAGCGYHPDWCICWLNSMDQTDPVKNTEAADGWGNAVEDPWGTRDSPTPPLRDYNSSGWDFGHGIPVPPKPASSDDGNQRWGMPDTSQHQPRSAPYTPYTVTYRATIEFGDKEMNVPIDGKNVYGPEKTVVEGGMQKVWKWVHDKDLASKIGLQDAFELAQAMHEGEQDEKIETVKVGRKGRSVTKSVRRSRSGSECGGWGCWENLNRANVTI</sequence>
<feature type="region of interest" description="Disordered" evidence="1">
    <location>
        <begin position="931"/>
        <end position="968"/>
    </location>
</feature>
<feature type="compositionally biased region" description="Basic residues" evidence="1">
    <location>
        <begin position="82"/>
        <end position="95"/>
    </location>
</feature>
<keyword evidence="3" id="KW-1185">Reference proteome</keyword>
<evidence type="ECO:0000313" key="2">
    <source>
        <dbReference type="EMBL" id="KZM19959.1"/>
    </source>
</evidence>
<feature type="compositionally biased region" description="Basic and acidic residues" evidence="1">
    <location>
        <begin position="806"/>
        <end position="824"/>
    </location>
</feature>
<protein>
    <submittedName>
        <fullName evidence="2">Uncharacterized protein</fullName>
    </submittedName>
</protein>
<evidence type="ECO:0000313" key="3">
    <source>
        <dbReference type="Proteomes" id="UP000076837"/>
    </source>
</evidence>
<gene>
    <name evidence="2" type="ORF">ST47_g8900</name>
</gene>
<accession>A0A162YCS0</accession>
<organism evidence="2 3">
    <name type="scientific">Didymella rabiei</name>
    <name type="common">Chickpea ascochyta blight fungus</name>
    <name type="synonym">Mycosphaerella rabiei</name>
    <dbReference type="NCBI Taxonomy" id="5454"/>
    <lineage>
        <taxon>Eukaryota</taxon>
        <taxon>Fungi</taxon>
        <taxon>Dikarya</taxon>
        <taxon>Ascomycota</taxon>
        <taxon>Pezizomycotina</taxon>
        <taxon>Dothideomycetes</taxon>
        <taxon>Pleosporomycetidae</taxon>
        <taxon>Pleosporales</taxon>
        <taxon>Pleosporineae</taxon>
        <taxon>Didymellaceae</taxon>
        <taxon>Ascochyta</taxon>
    </lineage>
</organism>
<feature type="region of interest" description="Disordered" evidence="1">
    <location>
        <begin position="72"/>
        <end position="125"/>
    </location>
</feature>
<feature type="region of interest" description="Disordered" evidence="1">
    <location>
        <begin position="1"/>
        <end position="42"/>
    </location>
</feature>
<dbReference type="OrthoDB" id="3695698at2759"/>
<dbReference type="AlphaFoldDB" id="A0A162YCS0"/>
<name>A0A162YCS0_DIDRA</name>
<feature type="compositionally biased region" description="Polar residues" evidence="1">
    <location>
        <begin position="108"/>
        <end position="118"/>
    </location>
</feature>
<feature type="compositionally biased region" description="Basic and acidic residues" evidence="1">
    <location>
        <begin position="288"/>
        <end position="300"/>
    </location>
</feature>
<evidence type="ECO:0000256" key="1">
    <source>
        <dbReference type="SAM" id="MobiDB-lite"/>
    </source>
</evidence>
<proteinExistence type="predicted"/>
<feature type="compositionally biased region" description="Basic and acidic residues" evidence="1">
    <location>
        <begin position="72"/>
        <end position="81"/>
    </location>
</feature>
<feature type="compositionally biased region" description="Polar residues" evidence="1">
    <location>
        <begin position="23"/>
        <end position="42"/>
    </location>
</feature>
<feature type="region of interest" description="Disordered" evidence="1">
    <location>
        <begin position="804"/>
        <end position="833"/>
    </location>
</feature>
<dbReference type="EMBL" id="JYNV01000289">
    <property type="protein sequence ID" value="KZM19959.1"/>
    <property type="molecule type" value="Genomic_DNA"/>
</dbReference>